<dbReference type="GO" id="GO:0003755">
    <property type="term" value="F:peptidyl-prolyl cis-trans isomerase activity"/>
    <property type="evidence" value="ECO:0007669"/>
    <property type="project" value="UniProtKB-KW"/>
</dbReference>
<dbReference type="Proteomes" id="UP000298416">
    <property type="component" value="Unassembled WGS sequence"/>
</dbReference>
<feature type="region of interest" description="Disordered" evidence="11">
    <location>
        <begin position="1"/>
        <end position="37"/>
    </location>
</feature>
<dbReference type="InterPro" id="IPR050754">
    <property type="entry name" value="FKBP4/5/8-like"/>
</dbReference>
<dbReference type="PANTHER" id="PTHR46512:SF9">
    <property type="entry name" value="PEPTIDYLPROLYL ISOMERASE"/>
    <property type="match status" value="1"/>
</dbReference>
<dbReference type="SMART" id="SM00028">
    <property type="entry name" value="TPR"/>
    <property type="match status" value="3"/>
</dbReference>
<dbReference type="Gene3D" id="1.25.40.10">
    <property type="entry name" value="Tetratricopeptide repeat domain"/>
    <property type="match status" value="1"/>
</dbReference>
<evidence type="ECO:0000256" key="11">
    <source>
        <dbReference type="SAM" id="MobiDB-lite"/>
    </source>
</evidence>
<comment type="caution">
    <text evidence="13">The sequence shown here is derived from an EMBL/GenBank/DDBJ whole genome shotgun (WGS) entry which is preliminary data.</text>
</comment>
<organism evidence="13">
    <name type="scientific">Salvia splendens</name>
    <name type="common">Scarlet sage</name>
    <dbReference type="NCBI Taxonomy" id="180675"/>
    <lineage>
        <taxon>Eukaryota</taxon>
        <taxon>Viridiplantae</taxon>
        <taxon>Streptophyta</taxon>
        <taxon>Embryophyta</taxon>
        <taxon>Tracheophyta</taxon>
        <taxon>Spermatophyta</taxon>
        <taxon>Magnoliopsida</taxon>
        <taxon>eudicotyledons</taxon>
        <taxon>Gunneridae</taxon>
        <taxon>Pentapetalae</taxon>
        <taxon>asterids</taxon>
        <taxon>lamiids</taxon>
        <taxon>Lamiales</taxon>
        <taxon>Lamiaceae</taxon>
        <taxon>Nepetoideae</taxon>
        <taxon>Mentheae</taxon>
        <taxon>Salviinae</taxon>
        <taxon>Salvia</taxon>
        <taxon>Salvia subgen. Calosphace</taxon>
        <taxon>core Calosphace</taxon>
    </lineage>
</organism>
<dbReference type="InterPro" id="IPR019734">
    <property type="entry name" value="TPR_rpt"/>
</dbReference>
<dbReference type="EC" id="5.2.1.8" evidence="3 8"/>
<evidence type="ECO:0000256" key="10">
    <source>
        <dbReference type="SAM" id="Coils"/>
    </source>
</evidence>
<dbReference type="SUPFAM" id="SSF54534">
    <property type="entry name" value="FKBP-like"/>
    <property type="match status" value="3"/>
</dbReference>
<dbReference type="InterPro" id="IPR011990">
    <property type="entry name" value="TPR-like_helical_dom_sf"/>
</dbReference>
<accession>A0A8X8X4J6</accession>
<evidence type="ECO:0000313" key="14">
    <source>
        <dbReference type="Proteomes" id="UP000298416"/>
    </source>
</evidence>
<dbReference type="PROSITE" id="PS50059">
    <property type="entry name" value="FKBP_PPIASE"/>
    <property type="match status" value="3"/>
</dbReference>
<evidence type="ECO:0000256" key="3">
    <source>
        <dbReference type="ARBA" id="ARBA00013194"/>
    </source>
</evidence>
<dbReference type="Gene3D" id="3.10.50.40">
    <property type="match status" value="3"/>
</dbReference>
<evidence type="ECO:0000256" key="8">
    <source>
        <dbReference type="PROSITE-ProRule" id="PRU00277"/>
    </source>
</evidence>
<proteinExistence type="inferred from homology"/>
<gene>
    <name evidence="13" type="ORF">SASPL_134462</name>
</gene>
<dbReference type="InterPro" id="IPR046357">
    <property type="entry name" value="PPIase_dom_sf"/>
</dbReference>
<reference evidence="13" key="2">
    <citation type="submission" date="2020-08" db="EMBL/GenBank/DDBJ databases">
        <title>Plant Genome Project.</title>
        <authorList>
            <person name="Zhang R.-G."/>
        </authorList>
    </citation>
    <scope>NUCLEOTIDE SEQUENCE</scope>
    <source>
        <strain evidence="13">Huo1</strain>
        <tissue evidence="13">Leaf</tissue>
    </source>
</reference>
<dbReference type="PROSITE" id="PS50005">
    <property type="entry name" value="TPR"/>
    <property type="match status" value="1"/>
</dbReference>
<keyword evidence="5 9" id="KW-0802">TPR repeat</keyword>
<evidence type="ECO:0000256" key="6">
    <source>
        <dbReference type="ARBA" id="ARBA00023110"/>
    </source>
</evidence>
<name>A0A8X8X4J6_SALSN</name>
<feature type="coiled-coil region" evidence="10">
    <location>
        <begin position="577"/>
        <end position="604"/>
    </location>
</feature>
<evidence type="ECO:0000259" key="12">
    <source>
        <dbReference type="PROSITE" id="PS50059"/>
    </source>
</evidence>
<dbReference type="FunFam" id="1.25.40.10:FF:000008">
    <property type="entry name" value="Peptidylprolyl isomerase"/>
    <property type="match status" value="1"/>
</dbReference>
<protein>
    <recommendedName>
        <fullName evidence="3 8">peptidylprolyl isomerase</fullName>
        <ecNumber evidence="3 8">5.2.1.8</ecNumber>
    </recommendedName>
</protein>
<feature type="domain" description="PPIase FKBP-type" evidence="12">
    <location>
        <begin position="356"/>
        <end position="448"/>
    </location>
</feature>
<reference evidence="13" key="1">
    <citation type="submission" date="2018-01" db="EMBL/GenBank/DDBJ databases">
        <authorList>
            <person name="Mao J.F."/>
        </authorList>
    </citation>
    <scope>NUCLEOTIDE SEQUENCE</scope>
    <source>
        <strain evidence="13">Huo1</strain>
        <tissue evidence="13">Leaf</tissue>
    </source>
</reference>
<comment type="similarity">
    <text evidence="2">Belongs to the FKBP-type PPIase family.</text>
</comment>
<feature type="domain" description="PPIase FKBP-type" evidence="12">
    <location>
        <begin position="210"/>
        <end position="328"/>
    </location>
</feature>
<evidence type="ECO:0000256" key="1">
    <source>
        <dbReference type="ARBA" id="ARBA00000971"/>
    </source>
</evidence>
<feature type="repeat" description="TPR" evidence="9">
    <location>
        <begin position="548"/>
        <end position="581"/>
    </location>
</feature>
<feature type="compositionally biased region" description="Acidic residues" evidence="11">
    <location>
        <begin position="13"/>
        <end position="27"/>
    </location>
</feature>
<dbReference type="PANTHER" id="PTHR46512">
    <property type="entry name" value="PEPTIDYLPROLYL ISOMERASE"/>
    <property type="match status" value="1"/>
</dbReference>
<keyword evidence="14" id="KW-1185">Reference proteome</keyword>
<evidence type="ECO:0000256" key="9">
    <source>
        <dbReference type="PROSITE-ProRule" id="PRU00339"/>
    </source>
</evidence>
<dbReference type="SUPFAM" id="SSF48452">
    <property type="entry name" value="TPR-like"/>
    <property type="match status" value="1"/>
</dbReference>
<evidence type="ECO:0000256" key="2">
    <source>
        <dbReference type="ARBA" id="ARBA00006577"/>
    </source>
</evidence>
<dbReference type="InterPro" id="IPR001179">
    <property type="entry name" value="PPIase_FKBP_dom"/>
</dbReference>
<keyword evidence="10" id="KW-0175">Coiled coil</keyword>
<keyword evidence="7 8" id="KW-0413">Isomerase</keyword>
<keyword evidence="4" id="KW-0677">Repeat</keyword>
<evidence type="ECO:0000313" key="13">
    <source>
        <dbReference type="EMBL" id="KAG6406851.1"/>
    </source>
</evidence>
<comment type="catalytic activity">
    <reaction evidence="1 8">
        <text>[protein]-peptidylproline (omega=180) = [protein]-peptidylproline (omega=0)</text>
        <dbReference type="Rhea" id="RHEA:16237"/>
        <dbReference type="Rhea" id="RHEA-COMP:10747"/>
        <dbReference type="Rhea" id="RHEA-COMP:10748"/>
        <dbReference type="ChEBI" id="CHEBI:83833"/>
        <dbReference type="ChEBI" id="CHEBI:83834"/>
        <dbReference type="EC" id="5.2.1.8"/>
    </reaction>
</comment>
<dbReference type="Pfam" id="PF00254">
    <property type="entry name" value="FKBP_C"/>
    <property type="match status" value="3"/>
</dbReference>
<sequence>MVQFSKVNIKDFVEEDDDEEEPGEEVESAPPLNVGEEREIGSKGLRKRLVKSGVGWETPQFGDEVTMVNGVSEAALLLDLSYSIFMNIVHYVGTLCEDWSIFASTRTKNEPVTFKLGHEIYGYSVGRLGNIVDGLDHGIITMKKGEIASFMLQPELAYGVSGTIGVPSNSVVQFEVELLSWIIVVDICKDGGIIKKILETGEQIGPPGDLDEVCVSYKAMLGDGTIVAETPEEGMEFNVEDGHFCPALTKALKTMKKGERLSSLLENTLREEMENSALKTKISGCVCGKNWTRVHDAFGQKGHKSNNELPVIPPDSVLSIFVKLLSLKPVVDVTGDLKVKKKVLKEGEGTVTANDGATVTIRYTAMLEDGTVFERKGFGDVQPLQFITDEEQVITGLDRAVSTMKKHELSLITISPEYGFGNTEVKMEFSLVQPSSTILYEVEMLDFIREKAPWEMSTSERIEAANRKKEEGNQLFKIGKYQRAAKKYEKAVDYVSQDVPYTDGDEKIIKPLMISCWSNGAACCLKLSNFREAIDLCSKILNEESCNVKALYRRAQAYMGVAELLPAELDIKKALEVDPQNREVKLMQKNLKQLQAEKNKQDAKLYRAMFSSKSEDACIAEKVGLFSCSAAQIVDRNSRILLILNSGNSEHSFLVYELIETFVFGVLQRLKISNDEEDTSMLDESTAGMMVETEKYSC</sequence>
<dbReference type="EMBL" id="PNBA02000012">
    <property type="protein sequence ID" value="KAG6406851.1"/>
    <property type="molecule type" value="Genomic_DNA"/>
</dbReference>
<evidence type="ECO:0000256" key="4">
    <source>
        <dbReference type="ARBA" id="ARBA00022737"/>
    </source>
</evidence>
<evidence type="ECO:0000256" key="5">
    <source>
        <dbReference type="ARBA" id="ARBA00022803"/>
    </source>
</evidence>
<dbReference type="FunFam" id="3.10.50.40:FF:000017">
    <property type="entry name" value="Peptidylprolyl isomerase"/>
    <property type="match status" value="1"/>
</dbReference>
<evidence type="ECO:0000256" key="7">
    <source>
        <dbReference type="ARBA" id="ARBA00023235"/>
    </source>
</evidence>
<feature type="domain" description="PPIase FKBP-type" evidence="12">
    <location>
        <begin position="89"/>
        <end position="182"/>
    </location>
</feature>
<keyword evidence="6 8" id="KW-0697">Rotamase</keyword>
<dbReference type="AlphaFoldDB" id="A0A8X8X4J6"/>